<dbReference type="Proteomes" id="UP000622604">
    <property type="component" value="Unassembled WGS sequence"/>
</dbReference>
<reference evidence="2" key="1">
    <citation type="journal article" date="2014" name="Int. J. Syst. Evol. Microbiol.">
        <title>Complete genome sequence of Corynebacterium casei LMG S-19264T (=DSM 44701T), isolated from a smear-ripened cheese.</title>
        <authorList>
            <consortium name="US DOE Joint Genome Institute (JGI-PGF)"/>
            <person name="Walter F."/>
            <person name="Albersmeier A."/>
            <person name="Kalinowski J."/>
            <person name="Ruckert C."/>
        </authorList>
    </citation>
    <scope>NUCLEOTIDE SEQUENCE</scope>
    <source>
        <strain evidence="2">KCTC 32337</strain>
    </source>
</reference>
<keyword evidence="1" id="KW-0812">Transmembrane</keyword>
<keyword evidence="1" id="KW-1133">Transmembrane helix</keyword>
<dbReference type="RefSeq" id="WP_013753365.1">
    <property type="nucleotide sequence ID" value="NZ_BMZC01000003.1"/>
</dbReference>
<feature type="transmembrane region" description="Helical" evidence="1">
    <location>
        <begin position="125"/>
        <end position="143"/>
    </location>
</feature>
<feature type="transmembrane region" description="Helical" evidence="1">
    <location>
        <begin position="155"/>
        <end position="175"/>
    </location>
</feature>
<keyword evidence="1" id="KW-0472">Membrane</keyword>
<organism evidence="2 3">
    <name type="scientific">Paraglaciecola chathamensis</name>
    <dbReference type="NCBI Taxonomy" id="368405"/>
    <lineage>
        <taxon>Bacteria</taxon>
        <taxon>Pseudomonadati</taxon>
        <taxon>Pseudomonadota</taxon>
        <taxon>Gammaproteobacteria</taxon>
        <taxon>Alteromonadales</taxon>
        <taxon>Alteromonadaceae</taxon>
        <taxon>Paraglaciecola</taxon>
    </lineage>
</organism>
<protein>
    <submittedName>
        <fullName evidence="2">Uncharacterized protein</fullName>
    </submittedName>
</protein>
<feature type="transmembrane region" description="Helical" evidence="1">
    <location>
        <begin position="209"/>
        <end position="226"/>
    </location>
</feature>
<comment type="caution">
    <text evidence="2">The sequence shown here is derived from an EMBL/GenBank/DDBJ whole genome shotgun (WGS) entry which is preliminary data.</text>
</comment>
<feature type="transmembrane region" description="Helical" evidence="1">
    <location>
        <begin position="20"/>
        <end position="38"/>
    </location>
</feature>
<evidence type="ECO:0000313" key="3">
    <source>
        <dbReference type="Proteomes" id="UP000622604"/>
    </source>
</evidence>
<feature type="transmembrane region" description="Helical" evidence="1">
    <location>
        <begin position="59"/>
        <end position="79"/>
    </location>
</feature>
<accession>A0A8H9IB73</accession>
<name>A0A8H9IB73_9ALTE</name>
<feature type="transmembrane region" description="Helical" evidence="1">
    <location>
        <begin position="91"/>
        <end position="109"/>
    </location>
</feature>
<proteinExistence type="predicted"/>
<evidence type="ECO:0000256" key="1">
    <source>
        <dbReference type="SAM" id="Phobius"/>
    </source>
</evidence>
<dbReference type="AlphaFoldDB" id="A0A8H9IB73"/>
<sequence>MSFLEMYQLPILRWLHIVAMVYWLGGEWGVFQTSFNVINRKLSMDERRRHMETAYRIDILARTGIIMLLPLGLHMGHIWGVQPLGGNWLTGMWILFALWLGLCWSAYIFRESDTGIRLTKIDEGIRFIVIPVLMITSLWSLFGDGPLMAETGQKWFSIKMFLYACTLVIGLKLRFIMREWTELFRQLAMGENAEVEATLDRSIRFGRKLAYLYWILILTVAFFGAVKPM</sequence>
<gene>
    <name evidence="2" type="ORF">GCM10011274_10590</name>
</gene>
<dbReference type="EMBL" id="BMZC01000003">
    <property type="protein sequence ID" value="GGZ54551.1"/>
    <property type="molecule type" value="Genomic_DNA"/>
</dbReference>
<evidence type="ECO:0000313" key="2">
    <source>
        <dbReference type="EMBL" id="GGZ54551.1"/>
    </source>
</evidence>
<reference evidence="2" key="2">
    <citation type="submission" date="2020-09" db="EMBL/GenBank/DDBJ databases">
        <authorList>
            <person name="Sun Q."/>
            <person name="Kim S."/>
        </authorList>
    </citation>
    <scope>NUCLEOTIDE SEQUENCE</scope>
    <source>
        <strain evidence="2">KCTC 32337</strain>
    </source>
</reference>